<reference evidence="7 8" key="1">
    <citation type="submission" date="2014-03" db="EMBL/GenBank/DDBJ databases">
        <title>Bradyrhizobium valentinum sp. nov., isolated from effective nodules of Lupinus mariae-josephae, a lupine endemic of basic-lime soils in Eastern Spain.</title>
        <authorList>
            <person name="Duran D."/>
            <person name="Rey L."/>
            <person name="Navarro A."/>
            <person name="Busquets A."/>
            <person name="Imperial J."/>
            <person name="Ruiz-Argueso T."/>
        </authorList>
    </citation>
    <scope>NUCLEOTIDE SEQUENCE [LARGE SCALE GENOMIC DNA]</scope>
    <source>
        <strain evidence="7 8">Ro19</strain>
    </source>
</reference>
<dbReference type="InterPro" id="IPR012000">
    <property type="entry name" value="Thiamin_PyroP_enz_cen_dom"/>
</dbReference>
<dbReference type="Gene3D" id="3.40.50.970">
    <property type="match status" value="2"/>
</dbReference>
<feature type="domain" description="Thiamine pyrophosphate enzyme TPP-binding" evidence="5">
    <location>
        <begin position="393"/>
        <end position="527"/>
    </location>
</feature>
<evidence type="ECO:0000313" key="8">
    <source>
        <dbReference type="Proteomes" id="UP000052023"/>
    </source>
</evidence>
<dbReference type="InterPro" id="IPR011766">
    <property type="entry name" value="TPP_enzyme_TPP-bd"/>
</dbReference>
<evidence type="ECO:0000256" key="1">
    <source>
        <dbReference type="ARBA" id="ARBA00007812"/>
    </source>
</evidence>
<dbReference type="Gene3D" id="3.40.50.1220">
    <property type="entry name" value="TPP-binding domain"/>
    <property type="match status" value="1"/>
</dbReference>
<dbReference type="Pfam" id="PF02775">
    <property type="entry name" value="TPP_enzyme_C"/>
    <property type="match status" value="1"/>
</dbReference>
<dbReference type="Pfam" id="PF00205">
    <property type="entry name" value="TPP_enzyme_M"/>
    <property type="match status" value="1"/>
</dbReference>
<dbReference type="GO" id="GO:0050660">
    <property type="term" value="F:flavin adenine dinucleotide binding"/>
    <property type="evidence" value="ECO:0007669"/>
    <property type="project" value="TreeGrafter"/>
</dbReference>
<sequence length="587" mass="64164">MNGSEYIAEFLARIGSTRVFTLTGGACAFMVDAVGRHPELTYTCFQHEQSAAMAADAVWRVSRRVGVTIATSGPGATNLITGIACSYFDSIPSIHITGQVNQREASAFHGANVRQSGFQETKIVDMVRPITKYAVMVRSGEELRQELASAYAVAMSGRKGPVLIDVPMDVQKSEVEGDVILQPERSQTSEPTKTVAASIAMTFAKSRRPVVLWGGGVGLAGVEQQVADWLARAGIPFVSSWAGLTCFDHDHPGFLGQIGVYGNRGANFVLQNADAVLVLGSRLDNRQRSGNPRNFATGATVHVIDVDEEELQKFRNDSYRTSHLDFRHLPAVLENVALPEIDAEWRKYVTEMKNRYLGRETSASARRLNSLSPYDVVRRINEVVAADAIIAGDTGAAICWLHQAFKIRRHTLFTAGGNSPMGYALPAAIGAKLAAPHRQVISYNGDGGMQLNIQELQTLKHLHLDVAVVVMNNASYGIVRQFQDSHLGSRYSASQTGYSVPDFGRIAQAYGLRNARVERIDQITPNLFTGGAIVIEVMLSEQTLIEPKLEMGRPINDQFPYLSDAEYASGNRFVDYPRPKSLKGMLT</sequence>
<keyword evidence="8" id="KW-1185">Reference proteome</keyword>
<gene>
    <name evidence="7" type="ORF">CQ13_39470</name>
</gene>
<dbReference type="InterPro" id="IPR029035">
    <property type="entry name" value="DHS-like_NAD/FAD-binding_dom"/>
</dbReference>
<proteinExistence type="inferred from homology"/>
<dbReference type="PANTHER" id="PTHR18968">
    <property type="entry name" value="THIAMINE PYROPHOSPHATE ENZYMES"/>
    <property type="match status" value="1"/>
</dbReference>
<dbReference type="PANTHER" id="PTHR18968:SF142">
    <property type="entry name" value="ACETOLACTATE SYNTHASE"/>
    <property type="match status" value="1"/>
</dbReference>
<dbReference type="OrthoDB" id="4494979at2"/>
<dbReference type="CDD" id="cd07035">
    <property type="entry name" value="TPP_PYR_POX_like"/>
    <property type="match status" value="1"/>
</dbReference>
<accession>A0A0R3NFJ6</accession>
<comment type="similarity">
    <text evidence="1 3">Belongs to the TPP enzyme family.</text>
</comment>
<dbReference type="InterPro" id="IPR029061">
    <property type="entry name" value="THDP-binding"/>
</dbReference>
<dbReference type="GO" id="GO:0009097">
    <property type="term" value="P:isoleucine biosynthetic process"/>
    <property type="evidence" value="ECO:0007669"/>
    <property type="project" value="TreeGrafter"/>
</dbReference>
<dbReference type="AlphaFoldDB" id="A0A0R3NFJ6"/>
<feature type="domain" description="Thiamine pyrophosphate enzyme N-terminal TPP-binding" evidence="6">
    <location>
        <begin position="1"/>
        <end position="121"/>
    </location>
</feature>
<evidence type="ECO:0000259" key="5">
    <source>
        <dbReference type="Pfam" id="PF02775"/>
    </source>
</evidence>
<evidence type="ECO:0000256" key="3">
    <source>
        <dbReference type="RuleBase" id="RU362132"/>
    </source>
</evidence>
<evidence type="ECO:0000313" key="7">
    <source>
        <dbReference type="EMBL" id="KRR28688.1"/>
    </source>
</evidence>
<organism evidence="7 8">
    <name type="scientific">Bradyrhizobium retamae</name>
    <dbReference type="NCBI Taxonomy" id="1300035"/>
    <lineage>
        <taxon>Bacteria</taxon>
        <taxon>Pseudomonadati</taxon>
        <taxon>Pseudomonadota</taxon>
        <taxon>Alphaproteobacteria</taxon>
        <taxon>Hyphomicrobiales</taxon>
        <taxon>Nitrobacteraceae</taxon>
        <taxon>Bradyrhizobium</taxon>
    </lineage>
</organism>
<dbReference type="GO" id="GO:0030976">
    <property type="term" value="F:thiamine pyrophosphate binding"/>
    <property type="evidence" value="ECO:0007669"/>
    <property type="project" value="InterPro"/>
</dbReference>
<dbReference type="Pfam" id="PF02776">
    <property type="entry name" value="TPP_enzyme_N"/>
    <property type="match status" value="1"/>
</dbReference>
<dbReference type="InterPro" id="IPR012001">
    <property type="entry name" value="Thiamin_PyroP_enz_TPP-bd_dom"/>
</dbReference>
<dbReference type="FunFam" id="3.40.50.970:FF:000007">
    <property type="entry name" value="Acetolactate synthase"/>
    <property type="match status" value="1"/>
</dbReference>
<dbReference type="RefSeq" id="WP_057842765.1">
    <property type="nucleotide sequence ID" value="NZ_LLYA01000077.1"/>
</dbReference>
<protein>
    <submittedName>
        <fullName evidence="7">Acetolactate synthase</fullName>
    </submittedName>
</protein>
<dbReference type="GO" id="GO:0003984">
    <property type="term" value="F:acetolactate synthase activity"/>
    <property type="evidence" value="ECO:0007669"/>
    <property type="project" value="TreeGrafter"/>
</dbReference>
<evidence type="ECO:0000259" key="4">
    <source>
        <dbReference type="Pfam" id="PF00205"/>
    </source>
</evidence>
<dbReference type="SUPFAM" id="SSF52518">
    <property type="entry name" value="Thiamin diphosphate-binding fold (THDP-binding)"/>
    <property type="match status" value="2"/>
</dbReference>
<feature type="domain" description="Thiamine pyrophosphate enzyme central" evidence="4">
    <location>
        <begin position="199"/>
        <end position="315"/>
    </location>
</feature>
<dbReference type="GO" id="GO:0005948">
    <property type="term" value="C:acetolactate synthase complex"/>
    <property type="evidence" value="ECO:0007669"/>
    <property type="project" value="TreeGrafter"/>
</dbReference>
<name>A0A0R3NFJ6_9BRAD</name>
<dbReference type="InterPro" id="IPR045229">
    <property type="entry name" value="TPP_enz"/>
</dbReference>
<comment type="caution">
    <text evidence="7">The sequence shown here is derived from an EMBL/GenBank/DDBJ whole genome shotgun (WGS) entry which is preliminary data.</text>
</comment>
<keyword evidence="2 3" id="KW-0786">Thiamine pyrophosphate</keyword>
<dbReference type="EMBL" id="LLYA01000077">
    <property type="protein sequence ID" value="KRR28688.1"/>
    <property type="molecule type" value="Genomic_DNA"/>
</dbReference>
<dbReference type="GO" id="GO:0009099">
    <property type="term" value="P:L-valine biosynthetic process"/>
    <property type="evidence" value="ECO:0007669"/>
    <property type="project" value="TreeGrafter"/>
</dbReference>
<dbReference type="GO" id="GO:0000287">
    <property type="term" value="F:magnesium ion binding"/>
    <property type="evidence" value="ECO:0007669"/>
    <property type="project" value="InterPro"/>
</dbReference>
<dbReference type="Proteomes" id="UP000052023">
    <property type="component" value="Unassembled WGS sequence"/>
</dbReference>
<dbReference type="SUPFAM" id="SSF52467">
    <property type="entry name" value="DHS-like NAD/FAD-binding domain"/>
    <property type="match status" value="1"/>
</dbReference>
<evidence type="ECO:0000259" key="6">
    <source>
        <dbReference type="Pfam" id="PF02776"/>
    </source>
</evidence>
<evidence type="ECO:0000256" key="2">
    <source>
        <dbReference type="ARBA" id="ARBA00023052"/>
    </source>
</evidence>